<name>A0A1V6RLC3_9EURO</name>
<evidence type="ECO:0000313" key="3">
    <source>
        <dbReference type="Proteomes" id="UP000191612"/>
    </source>
</evidence>
<evidence type="ECO:0000256" key="1">
    <source>
        <dbReference type="SAM" id="MobiDB-lite"/>
    </source>
</evidence>
<dbReference type="EMBL" id="MDYO01000002">
    <property type="protein sequence ID" value="OQE02632.1"/>
    <property type="molecule type" value="Genomic_DNA"/>
</dbReference>
<comment type="caution">
    <text evidence="2">The sequence shown here is derived from an EMBL/GenBank/DDBJ whole genome shotgun (WGS) entry which is preliminary data.</text>
</comment>
<keyword evidence="3" id="KW-1185">Reference proteome</keyword>
<protein>
    <submittedName>
        <fullName evidence="2">Uncharacterized protein</fullName>
    </submittedName>
</protein>
<proteinExistence type="predicted"/>
<gene>
    <name evidence="2" type="ORF">PENSOL_c002G04623</name>
</gene>
<dbReference type="STRING" id="60172.A0A1V6RLC3"/>
<sequence>MGAKLIGDKTSEEVDLEQSGEINTLQRYRLGQYWSQVERFNTKPPFISHKLLFIEEDLREVVQEELSIKEGATLNKDAKDRLDALNAKYWFLEQQWWCYHSCLLDGYQLEAFELWRSHPKWYMHRVLVEDCASRRGCCARGLPIHPRGKDDSALVELLHVATEKGPLLALQVGGVALLRAANDNSGSGGAAGRDADGETDERVQI</sequence>
<feature type="compositionally biased region" description="Basic and acidic residues" evidence="1">
    <location>
        <begin position="193"/>
        <end position="205"/>
    </location>
</feature>
<dbReference type="AlphaFoldDB" id="A0A1V6RLC3"/>
<feature type="region of interest" description="Disordered" evidence="1">
    <location>
        <begin position="184"/>
        <end position="205"/>
    </location>
</feature>
<evidence type="ECO:0000313" key="2">
    <source>
        <dbReference type="EMBL" id="OQE02632.1"/>
    </source>
</evidence>
<reference evidence="3" key="1">
    <citation type="journal article" date="2017" name="Nat. Microbiol.">
        <title>Global analysis of biosynthetic gene clusters reveals vast potential of secondary metabolite production in Penicillium species.</title>
        <authorList>
            <person name="Nielsen J.C."/>
            <person name="Grijseels S."/>
            <person name="Prigent S."/>
            <person name="Ji B."/>
            <person name="Dainat J."/>
            <person name="Nielsen K.F."/>
            <person name="Frisvad J.C."/>
            <person name="Workman M."/>
            <person name="Nielsen J."/>
        </authorList>
    </citation>
    <scope>NUCLEOTIDE SEQUENCE [LARGE SCALE GENOMIC DNA]</scope>
    <source>
        <strain evidence="3">IBT 29525</strain>
    </source>
</reference>
<accession>A0A1V6RLC3</accession>
<dbReference type="Proteomes" id="UP000191612">
    <property type="component" value="Unassembled WGS sequence"/>
</dbReference>
<organism evidence="2 3">
    <name type="scientific">Penicillium solitum</name>
    <dbReference type="NCBI Taxonomy" id="60172"/>
    <lineage>
        <taxon>Eukaryota</taxon>
        <taxon>Fungi</taxon>
        <taxon>Dikarya</taxon>
        <taxon>Ascomycota</taxon>
        <taxon>Pezizomycotina</taxon>
        <taxon>Eurotiomycetes</taxon>
        <taxon>Eurotiomycetidae</taxon>
        <taxon>Eurotiales</taxon>
        <taxon>Aspergillaceae</taxon>
        <taxon>Penicillium</taxon>
    </lineage>
</organism>